<sequence length="257" mass="29328">MTRPKYVASCSGGKDSVATLLLAAQHNEPLDEAVFSEVMFDKDTSGEVPEHRDFIYDRLKPFCEKELGIKFTILHADKTYDDVFHHVITRGPHKGEVRGFAWAGMCAVNRDCKIPPVRKYNAALSPDTVSYVGIAEDEPKRLARLDGLKKVSLLAKYGMTEADAYKLCQEHGLLSPIYAHCRRNGCWFCPNASDSELLHMITKHPDMFDRLIEWENEDNIFHRRMTRRETPSEVKARLLSKSQTGFSSPRSKYEMEV</sequence>
<reference evidence="2 3" key="1">
    <citation type="submission" date="2024-03" db="EMBL/GenBank/DDBJ databases">
        <title>Human intestinal bacterial collection.</title>
        <authorList>
            <person name="Pauvert C."/>
            <person name="Hitch T.C.A."/>
            <person name="Clavel T."/>
        </authorList>
    </citation>
    <scope>NUCLEOTIDE SEQUENCE [LARGE SCALE GENOMIC DNA]</scope>
    <source>
        <strain evidence="2 3">CLA-JM-H11</strain>
    </source>
</reference>
<protein>
    <submittedName>
        <fullName evidence="2">Phosphoadenosine phosphosulfate reductase</fullName>
    </submittedName>
</protein>
<feature type="compositionally biased region" description="Polar residues" evidence="1">
    <location>
        <begin position="240"/>
        <end position="250"/>
    </location>
</feature>
<dbReference type="RefSeq" id="WP_349216850.1">
    <property type="nucleotide sequence ID" value="NZ_JBBMFA010000106.1"/>
</dbReference>
<evidence type="ECO:0000256" key="1">
    <source>
        <dbReference type="SAM" id="MobiDB-lite"/>
    </source>
</evidence>
<name>A0ABV1GHZ8_9FIRM</name>
<proteinExistence type="predicted"/>
<dbReference type="SUPFAM" id="SSF52402">
    <property type="entry name" value="Adenine nucleotide alpha hydrolases-like"/>
    <property type="match status" value="1"/>
</dbReference>
<organism evidence="2 3">
    <name type="scientific">Ruthenibacterium intestinale</name>
    <dbReference type="NCBI Taxonomy" id="3133163"/>
    <lineage>
        <taxon>Bacteria</taxon>
        <taxon>Bacillati</taxon>
        <taxon>Bacillota</taxon>
        <taxon>Clostridia</taxon>
        <taxon>Eubacteriales</taxon>
        <taxon>Oscillospiraceae</taxon>
        <taxon>Ruthenibacterium</taxon>
    </lineage>
</organism>
<feature type="region of interest" description="Disordered" evidence="1">
    <location>
        <begin position="232"/>
        <end position="257"/>
    </location>
</feature>
<dbReference type="Gene3D" id="3.40.50.620">
    <property type="entry name" value="HUPs"/>
    <property type="match status" value="1"/>
</dbReference>
<evidence type="ECO:0000313" key="3">
    <source>
        <dbReference type="Proteomes" id="UP001477672"/>
    </source>
</evidence>
<accession>A0ABV1GHZ8</accession>
<gene>
    <name evidence="2" type="ORF">WMO24_13160</name>
</gene>
<dbReference type="EMBL" id="JBBMFA010000106">
    <property type="protein sequence ID" value="MEQ2521369.1"/>
    <property type="molecule type" value="Genomic_DNA"/>
</dbReference>
<comment type="caution">
    <text evidence="2">The sequence shown here is derived from an EMBL/GenBank/DDBJ whole genome shotgun (WGS) entry which is preliminary data.</text>
</comment>
<dbReference type="Proteomes" id="UP001477672">
    <property type="component" value="Unassembled WGS sequence"/>
</dbReference>
<keyword evidence="3" id="KW-1185">Reference proteome</keyword>
<dbReference type="InterPro" id="IPR014729">
    <property type="entry name" value="Rossmann-like_a/b/a_fold"/>
</dbReference>
<evidence type="ECO:0000313" key="2">
    <source>
        <dbReference type="EMBL" id="MEQ2521369.1"/>
    </source>
</evidence>